<gene>
    <name evidence="1" type="ORF">AVEN_40049_1</name>
</gene>
<evidence type="ECO:0000313" key="1">
    <source>
        <dbReference type="EMBL" id="GBN91308.1"/>
    </source>
</evidence>
<evidence type="ECO:0000313" key="2">
    <source>
        <dbReference type="Proteomes" id="UP000499080"/>
    </source>
</evidence>
<sequence length="105" mass="11837">MVWVESPSIIDYTYLLREGRDVASYGHPQYPSCRSERFSTDPARFDWTGVTPLMVMVISIDIKNLDVYQILNPNGHLEAVAYRSRHPDSKEGCGKVAISLFTGCP</sequence>
<dbReference type="EMBL" id="BGPR01023825">
    <property type="protein sequence ID" value="GBN91308.1"/>
    <property type="molecule type" value="Genomic_DNA"/>
</dbReference>
<dbReference type="AlphaFoldDB" id="A0A4Y2SSG0"/>
<comment type="caution">
    <text evidence="1">The sequence shown here is derived from an EMBL/GenBank/DDBJ whole genome shotgun (WGS) entry which is preliminary data.</text>
</comment>
<organism evidence="1 2">
    <name type="scientific">Araneus ventricosus</name>
    <name type="common">Orbweaver spider</name>
    <name type="synonym">Epeira ventricosa</name>
    <dbReference type="NCBI Taxonomy" id="182803"/>
    <lineage>
        <taxon>Eukaryota</taxon>
        <taxon>Metazoa</taxon>
        <taxon>Ecdysozoa</taxon>
        <taxon>Arthropoda</taxon>
        <taxon>Chelicerata</taxon>
        <taxon>Arachnida</taxon>
        <taxon>Araneae</taxon>
        <taxon>Araneomorphae</taxon>
        <taxon>Entelegynae</taxon>
        <taxon>Araneoidea</taxon>
        <taxon>Araneidae</taxon>
        <taxon>Araneus</taxon>
    </lineage>
</organism>
<keyword evidence="2" id="KW-1185">Reference proteome</keyword>
<accession>A0A4Y2SSG0</accession>
<reference evidence="1 2" key="1">
    <citation type="journal article" date="2019" name="Sci. Rep.">
        <title>Orb-weaving spider Araneus ventricosus genome elucidates the spidroin gene catalogue.</title>
        <authorList>
            <person name="Kono N."/>
            <person name="Nakamura H."/>
            <person name="Ohtoshi R."/>
            <person name="Moran D.A.P."/>
            <person name="Shinohara A."/>
            <person name="Yoshida Y."/>
            <person name="Fujiwara M."/>
            <person name="Mori M."/>
            <person name="Tomita M."/>
            <person name="Arakawa K."/>
        </authorList>
    </citation>
    <scope>NUCLEOTIDE SEQUENCE [LARGE SCALE GENOMIC DNA]</scope>
</reference>
<proteinExistence type="predicted"/>
<dbReference type="Proteomes" id="UP000499080">
    <property type="component" value="Unassembled WGS sequence"/>
</dbReference>
<name>A0A4Y2SSG0_ARAVE</name>
<protein>
    <submittedName>
        <fullName evidence="1">Uncharacterized protein</fullName>
    </submittedName>
</protein>